<evidence type="ECO:0000256" key="2">
    <source>
        <dbReference type="ARBA" id="ARBA00023445"/>
    </source>
</evidence>
<name>A0A9P8LCF0_9PEZI</name>
<organism evidence="4 5">
    <name type="scientific">Trichoglossum hirsutum</name>
    <dbReference type="NCBI Taxonomy" id="265104"/>
    <lineage>
        <taxon>Eukaryota</taxon>
        <taxon>Fungi</taxon>
        <taxon>Dikarya</taxon>
        <taxon>Ascomycota</taxon>
        <taxon>Pezizomycotina</taxon>
        <taxon>Geoglossomycetes</taxon>
        <taxon>Geoglossales</taxon>
        <taxon>Geoglossaceae</taxon>
        <taxon>Trichoglossum</taxon>
    </lineage>
</organism>
<dbReference type="InterPro" id="IPR036291">
    <property type="entry name" value="NAD(P)-bd_dom_sf"/>
</dbReference>
<evidence type="ECO:0000256" key="1">
    <source>
        <dbReference type="ARBA" id="ARBA00023002"/>
    </source>
</evidence>
<dbReference type="Pfam" id="PF01370">
    <property type="entry name" value="Epimerase"/>
    <property type="match status" value="1"/>
</dbReference>
<dbReference type="EMBL" id="JAGHQM010000562">
    <property type="protein sequence ID" value="KAH0559592.1"/>
    <property type="molecule type" value="Genomic_DNA"/>
</dbReference>
<dbReference type="PANTHER" id="PTHR10366:SF562">
    <property type="entry name" value="ALDEHYDE REDUCTASE II (AFU_ORTHOLOGUE AFUA_1G11360)"/>
    <property type="match status" value="1"/>
</dbReference>
<evidence type="ECO:0000313" key="5">
    <source>
        <dbReference type="Proteomes" id="UP000750711"/>
    </source>
</evidence>
<dbReference type="InterPro" id="IPR001509">
    <property type="entry name" value="Epimerase_deHydtase"/>
</dbReference>
<dbReference type="SUPFAM" id="SSF51735">
    <property type="entry name" value="NAD(P)-binding Rossmann-fold domains"/>
    <property type="match status" value="1"/>
</dbReference>
<dbReference type="GO" id="GO:0016616">
    <property type="term" value="F:oxidoreductase activity, acting on the CH-OH group of donors, NAD or NADP as acceptor"/>
    <property type="evidence" value="ECO:0007669"/>
    <property type="project" value="TreeGrafter"/>
</dbReference>
<accession>A0A9P8LCF0</accession>
<evidence type="ECO:0000259" key="3">
    <source>
        <dbReference type="Pfam" id="PF01370"/>
    </source>
</evidence>
<sequence length="345" mass="37355">MASETVSKTPAIAKDSLVLVTGVTGYIASHLADTLLARGYRVRGTARDASKARWVSELFEDKFGKGRFETTVVADMAVPGAFDEAVKGKCVAGVAHVASVLTFSPDPNAVIPQTIAGALNALSAAAKEPSVKRFVYTSSSVAATLPKQNEEKDIDENTWNDEVIPVAWAPPPYEPGRAYIVYAASKTQAERESWEFVRKNKPDFAFNSILPNAVFGQILNPASQRASTAGLIREVLRGDRFPMEIVPSQHYVDVKDTALLHVAALVDPEVRNERILAFAAPFTWSKILGILREARPDAKIPDDDPAEGRDITNVSNTRGEALLRSLGQPGWTSLESAIKDNLKGI</sequence>
<dbReference type="Proteomes" id="UP000750711">
    <property type="component" value="Unassembled WGS sequence"/>
</dbReference>
<feature type="domain" description="NAD-dependent epimerase/dehydratase" evidence="3">
    <location>
        <begin position="18"/>
        <end position="269"/>
    </location>
</feature>
<keyword evidence="5" id="KW-1185">Reference proteome</keyword>
<keyword evidence="1" id="KW-0560">Oxidoreductase</keyword>
<comment type="similarity">
    <text evidence="2">Belongs to the NAD(P)-dependent epimerase/dehydratase family. Dihydroflavonol-4-reductase subfamily.</text>
</comment>
<comment type="caution">
    <text evidence="4">The sequence shown here is derived from an EMBL/GenBank/DDBJ whole genome shotgun (WGS) entry which is preliminary data.</text>
</comment>
<gene>
    <name evidence="4" type="ORF">GP486_003895</name>
</gene>
<dbReference type="InterPro" id="IPR050425">
    <property type="entry name" value="NAD(P)_dehydrat-like"/>
</dbReference>
<dbReference type="PANTHER" id="PTHR10366">
    <property type="entry name" value="NAD DEPENDENT EPIMERASE/DEHYDRATASE"/>
    <property type="match status" value="1"/>
</dbReference>
<dbReference type="Gene3D" id="3.40.50.720">
    <property type="entry name" value="NAD(P)-binding Rossmann-like Domain"/>
    <property type="match status" value="1"/>
</dbReference>
<dbReference type="FunFam" id="3.40.50.720:FF:000426">
    <property type="entry name" value="Aldehyde reductase 2"/>
    <property type="match status" value="1"/>
</dbReference>
<evidence type="ECO:0000313" key="4">
    <source>
        <dbReference type="EMBL" id="KAH0559592.1"/>
    </source>
</evidence>
<reference evidence="4" key="1">
    <citation type="submission" date="2021-03" db="EMBL/GenBank/DDBJ databases">
        <title>Comparative genomics and phylogenomic investigation of the class Geoglossomycetes provide insights into ecological specialization and systematics.</title>
        <authorList>
            <person name="Melie T."/>
            <person name="Pirro S."/>
            <person name="Miller A.N."/>
            <person name="Quandt A."/>
        </authorList>
    </citation>
    <scope>NUCLEOTIDE SEQUENCE</scope>
    <source>
        <strain evidence="4">CAQ_001_2017</strain>
    </source>
</reference>
<proteinExistence type="inferred from homology"/>
<dbReference type="AlphaFoldDB" id="A0A9P8LCF0"/>
<protein>
    <recommendedName>
        <fullName evidence="3">NAD-dependent epimerase/dehydratase domain-containing protein</fullName>
    </recommendedName>
</protein>